<dbReference type="OrthoDB" id="1273712at2"/>
<protein>
    <submittedName>
        <fullName evidence="3">Uncharacterized protein</fullName>
    </submittedName>
</protein>
<name>A0A2X2WV06_CHRJE</name>
<evidence type="ECO:0000313" key="4">
    <source>
        <dbReference type="Proteomes" id="UP000199426"/>
    </source>
</evidence>
<evidence type="ECO:0000313" key="3">
    <source>
        <dbReference type="EMBL" id="SQB44736.1"/>
    </source>
</evidence>
<dbReference type="Proteomes" id="UP000251670">
    <property type="component" value="Unassembled WGS sequence"/>
</dbReference>
<keyword evidence="4" id="KW-1185">Reference proteome</keyword>
<proteinExistence type="predicted"/>
<dbReference type="AlphaFoldDB" id="A0A2X2WV06"/>
<keyword evidence="1" id="KW-0472">Membrane</keyword>
<dbReference type="EMBL" id="UAWB01000005">
    <property type="protein sequence ID" value="SQB44736.1"/>
    <property type="molecule type" value="Genomic_DNA"/>
</dbReference>
<dbReference type="Proteomes" id="UP000199426">
    <property type="component" value="Unassembled WGS sequence"/>
</dbReference>
<dbReference type="RefSeq" id="WP_089733754.1">
    <property type="nucleotide sequence ID" value="NZ_FNEG01000001.1"/>
</dbReference>
<organism evidence="3 5">
    <name type="scientific">Chryseobacterium jejuense</name>
    <dbReference type="NCBI Taxonomy" id="445960"/>
    <lineage>
        <taxon>Bacteria</taxon>
        <taxon>Pseudomonadati</taxon>
        <taxon>Bacteroidota</taxon>
        <taxon>Flavobacteriia</taxon>
        <taxon>Flavobacteriales</taxon>
        <taxon>Weeksellaceae</taxon>
        <taxon>Chryseobacterium group</taxon>
        <taxon>Chryseobacterium</taxon>
    </lineage>
</organism>
<reference evidence="2 4" key="1">
    <citation type="submission" date="2016-10" db="EMBL/GenBank/DDBJ databases">
        <authorList>
            <person name="Varghese N."/>
            <person name="Submissions S."/>
        </authorList>
    </citation>
    <scope>NUCLEOTIDE SEQUENCE [LARGE SCALE GENOMIC DNA]</scope>
    <source>
        <strain evidence="2 4">DSM 19299</strain>
    </source>
</reference>
<evidence type="ECO:0000313" key="2">
    <source>
        <dbReference type="EMBL" id="SDI31095.1"/>
    </source>
</evidence>
<accession>A0A2X2WV06</accession>
<gene>
    <name evidence="3" type="ORF">NCTC13492_02569</name>
    <name evidence="2" type="ORF">SAMN05421542_0795</name>
</gene>
<evidence type="ECO:0000256" key="1">
    <source>
        <dbReference type="SAM" id="Phobius"/>
    </source>
</evidence>
<keyword evidence="1" id="KW-0812">Transmembrane</keyword>
<evidence type="ECO:0000313" key="5">
    <source>
        <dbReference type="Proteomes" id="UP000251670"/>
    </source>
</evidence>
<feature type="transmembrane region" description="Helical" evidence="1">
    <location>
        <begin position="80"/>
        <end position="97"/>
    </location>
</feature>
<dbReference type="EMBL" id="FNEG01000001">
    <property type="protein sequence ID" value="SDI31095.1"/>
    <property type="molecule type" value="Genomic_DNA"/>
</dbReference>
<reference evidence="3 5" key="2">
    <citation type="submission" date="2018-06" db="EMBL/GenBank/DDBJ databases">
        <authorList>
            <consortium name="Pathogen Informatics"/>
            <person name="Doyle S."/>
        </authorList>
    </citation>
    <scope>NUCLEOTIDE SEQUENCE [LARGE SCALE GENOMIC DNA]</scope>
    <source>
        <strain evidence="3 5">NCTC13492</strain>
    </source>
</reference>
<keyword evidence="1" id="KW-1133">Transmembrane helix</keyword>
<sequence>MYRLYFIFVLILIFIFQWTKGQRKSVRNAADIADGSNNANENCMGSENYCCNYAVVKTNNYLDENHEQLVNSSIPSDGNIYFGPILIIISLLVLRALSKRVEE</sequence>